<evidence type="ECO:0000313" key="5">
    <source>
        <dbReference type="EMBL" id="OXA44340.1"/>
    </source>
</evidence>
<name>A0A226DGR2_FOLCA</name>
<reference evidence="5 6" key="1">
    <citation type="submission" date="2015-12" db="EMBL/GenBank/DDBJ databases">
        <title>The genome of Folsomia candida.</title>
        <authorList>
            <person name="Faddeeva A."/>
            <person name="Derks M.F."/>
            <person name="Anvar Y."/>
            <person name="Smit S."/>
            <person name="Van Straalen N."/>
            <person name="Roelofs D."/>
        </authorList>
    </citation>
    <scope>NUCLEOTIDE SEQUENCE [LARGE SCALE GENOMIC DNA]</scope>
    <source>
        <strain evidence="5 6">VU population</strain>
        <tissue evidence="5">Whole body</tissue>
    </source>
</reference>
<dbReference type="EMBL" id="LNIX01000019">
    <property type="protein sequence ID" value="OXA44340.1"/>
    <property type="molecule type" value="Genomic_DNA"/>
</dbReference>
<feature type="region of interest" description="Disordered" evidence="2">
    <location>
        <begin position="192"/>
        <end position="223"/>
    </location>
</feature>
<accession>A0A226DGR2</accession>
<dbReference type="InterPro" id="IPR002172">
    <property type="entry name" value="LDrepeatLR_classA_rpt"/>
</dbReference>
<evidence type="ECO:0000256" key="4">
    <source>
        <dbReference type="SAM" id="SignalP"/>
    </source>
</evidence>
<keyword evidence="4" id="KW-0732">Signal</keyword>
<feature type="signal peptide" evidence="4">
    <location>
        <begin position="1"/>
        <end position="25"/>
    </location>
</feature>
<sequence>MAFPSTKLLLISTIFCLHTASSILAADPINLSEGSPQKVRTIDCKSKNQIFQTREDPEKYGISLALQQFSCPRSNPGAKPYLEIRNAENVNLTTWICNNQSPTKDTAIEAIIGSSWFNVTRGVDSTQNSGSCWTAKVVGTLYQKISSKEKCTKGYFDCGVSENGNRRCIHKKLECDKSPSCGVVGRNLDEVNCRGDDDHSDEDNDDSHEEGGDRDNDDDDDDDDDAMKILPYALPIGIFLITLLVLVVCWRRWKQHKIQKVGNTHVVMQSTAPTEKEMEAAGHKEFVQVIPEAHGNDQFEINSDLPPSYGECVDTHSQC</sequence>
<keyword evidence="3" id="KW-0812">Transmembrane</keyword>
<keyword evidence="6" id="KW-1185">Reference proteome</keyword>
<organism evidence="5 6">
    <name type="scientific">Folsomia candida</name>
    <name type="common">Springtail</name>
    <dbReference type="NCBI Taxonomy" id="158441"/>
    <lineage>
        <taxon>Eukaryota</taxon>
        <taxon>Metazoa</taxon>
        <taxon>Ecdysozoa</taxon>
        <taxon>Arthropoda</taxon>
        <taxon>Hexapoda</taxon>
        <taxon>Collembola</taxon>
        <taxon>Entomobryomorpha</taxon>
        <taxon>Isotomoidea</taxon>
        <taxon>Isotomidae</taxon>
        <taxon>Proisotominae</taxon>
        <taxon>Folsomia</taxon>
    </lineage>
</organism>
<keyword evidence="3" id="KW-0472">Membrane</keyword>
<keyword evidence="3" id="KW-1133">Transmembrane helix</keyword>
<evidence type="ECO:0000256" key="1">
    <source>
        <dbReference type="ARBA" id="ARBA00023157"/>
    </source>
</evidence>
<keyword evidence="1" id="KW-1015">Disulfide bond</keyword>
<evidence type="ECO:0000256" key="2">
    <source>
        <dbReference type="SAM" id="MobiDB-lite"/>
    </source>
</evidence>
<feature type="transmembrane region" description="Helical" evidence="3">
    <location>
        <begin position="229"/>
        <end position="250"/>
    </location>
</feature>
<gene>
    <name evidence="5" type="ORF">Fcan01_20383</name>
</gene>
<dbReference type="AlphaFoldDB" id="A0A226DGR2"/>
<evidence type="ECO:0000256" key="3">
    <source>
        <dbReference type="SAM" id="Phobius"/>
    </source>
</evidence>
<dbReference type="Proteomes" id="UP000198287">
    <property type="component" value="Unassembled WGS sequence"/>
</dbReference>
<protein>
    <submittedName>
        <fullName evidence="5">Uncharacterized protein</fullName>
    </submittedName>
</protein>
<comment type="caution">
    <text evidence="5">The sequence shown here is derived from an EMBL/GenBank/DDBJ whole genome shotgun (WGS) entry which is preliminary data.</text>
</comment>
<evidence type="ECO:0000313" key="6">
    <source>
        <dbReference type="Proteomes" id="UP000198287"/>
    </source>
</evidence>
<feature type="chain" id="PRO_5012013876" evidence="4">
    <location>
        <begin position="26"/>
        <end position="319"/>
    </location>
</feature>
<proteinExistence type="predicted"/>
<feature type="compositionally biased region" description="Acidic residues" evidence="2">
    <location>
        <begin position="198"/>
        <end position="208"/>
    </location>
</feature>
<dbReference type="CDD" id="cd00112">
    <property type="entry name" value="LDLa"/>
    <property type="match status" value="1"/>
</dbReference>